<gene>
    <name evidence="2" type="primary">pglJ</name>
    <name evidence="1" type="ORF">EDC36_1241</name>
    <name evidence="2" type="ORF">Tigna_02548</name>
</gene>
<dbReference type="PANTHER" id="PTHR12526">
    <property type="entry name" value="GLYCOSYLTRANSFERASE"/>
    <property type="match status" value="1"/>
</dbReference>
<dbReference type="RefSeq" id="WP_132963675.1">
    <property type="nucleotide sequence ID" value="NZ_SMAH01000024.1"/>
</dbReference>
<dbReference type="AlphaFoldDB" id="A0A4R3L883"/>
<name>A0A4R3L883_9BURK</name>
<comment type="caution">
    <text evidence="1">The sequence shown here is derived from an EMBL/GenBank/DDBJ whole genome shotgun (WGS) entry which is preliminary data.</text>
</comment>
<dbReference type="SUPFAM" id="SSF53756">
    <property type="entry name" value="UDP-Glycosyltransferase/glycogen phosphorylase"/>
    <property type="match status" value="1"/>
</dbReference>
<evidence type="ECO:0000313" key="3">
    <source>
        <dbReference type="Proteomes" id="UP000295536"/>
    </source>
</evidence>
<evidence type="ECO:0000313" key="1">
    <source>
        <dbReference type="EMBL" id="TCS93716.1"/>
    </source>
</evidence>
<dbReference type="OrthoDB" id="570545at2"/>
<protein>
    <submittedName>
        <fullName evidence="1">Glycosyl transferase family 1</fullName>
    </submittedName>
    <submittedName>
        <fullName evidence="2">N-acetylgalactosamine-N, N'-diacetylbacillosaminyl-diphospho-undecaprenol 4-alpha-N-acetylgalactosaminyltransferase</fullName>
        <ecNumber evidence="2">2.4.1.291</ecNumber>
    </submittedName>
</protein>
<keyword evidence="2" id="KW-0328">Glycosyltransferase</keyword>
<dbReference type="Gene3D" id="3.40.50.2000">
    <property type="entry name" value="Glycogen Phosphorylase B"/>
    <property type="match status" value="1"/>
</dbReference>
<sequence length="112" mass="12050">MAKAALFVLSSRWEGFGNVLVEAMACGVPVVSTDCPSGPREILQDGRWGRLVPVRDADALAHAMCDVLATPRAALPDVRVRAQDFEQERAIDAYLAAMGLPRYPGGQRGRVA</sequence>
<evidence type="ECO:0000313" key="2">
    <source>
        <dbReference type="EMBL" id="TSE18385.1"/>
    </source>
</evidence>
<evidence type="ECO:0000313" key="4">
    <source>
        <dbReference type="Proteomes" id="UP000315577"/>
    </source>
</evidence>
<reference evidence="2 4" key="2">
    <citation type="submission" date="2019-07" db="EMBL/GenBank/DDBJ databases">
        <title>Tepidimonas ignava SPS-1037 draft genome.</title>
        <authorList>
            <person name="Da Costa M.S."/>
            <person name="Froufe H.J.C."/>
            <person name="Egas C."/>
            <person name="Albuquerque L."/>
        </authorList>
    </citation>
    <scope>NUCLEOTIDE SEQUENCE [LARGE SCALE GENOMIC DNA]</scope>
    <source>
        <strain evidence="2 4">SPS-1037</strain>
    </source>
</reference>
<organism evidence="1 3">
    <name type="scientific">Tepidimonas ignava</name>
    <dbReference type="NCBI Taxonomy" id="114249"/>
    <lineage>
        <taxon>Bacteria</taxon>
        <taxon>Pseudomonadati</taxon>
        <taxon>Pseudomonadota</taxon>
        <taxon>Betaproteobacteria</taxon>
        <taxon>Burkholderiales</taxon>
        <taxon>Tepidimonas</taxon>
    </lineage>
</organism>
<keyword evidence="1" id="KW-0808">Transferase</keyword>
<dbReference type="GO" id="GO:0016757">
    <property type="term" value="F:glycosyltransferase activity"/>
    <property type="evidence" value="ECO:0007669"/>
    <property type="project" value="UniProtKB-KW"/>
</dbReference>
<dbReference type="EC" id="2.4.1.291" evidence="2"/>
<dbReference type="EMBL" id="VJNC01000026">
    <property type="protein sequence ID" value="TSE18385.1"/>
    <property type="molecule type" value="Genomic_DNA"/>
</dbReference>
<keyword evidence="4" id="KW-1185">Reference proteome</keyword>
<dbReference type="EMBL" id="SMAH01000024">
    <property type="protein sequence ID" value="TCS93716.1"/>
    <property type="molecule type" value="Genomic_DNA"/>
</dbReference>
<dbReference type="Proteomes" id="UP000315577">
    <property type="component" value="Unassembled WGS sequence"/>
</dbReference>
<proteinExistence type="predicted"/>
<reference evidence="1 3" key="1">
    <citation type="submission" date="2019-03" db="EMBL/GenBank/DDBJ databases">
        <title>Genomic Encyclopedia of Type Strains, Phase IV (KMG-IV): sequencing the most valuable type-strain genomes for metagenomic binning, comparative biology and taxonomic classification.</title>
        <authorList>
            <person name="Goeker M."/>
        </authorList>
    </citation>
    <scope>NUCLEOTIDE SEQUENCE [LARGE SCALE GENOMIC DNA]</scope>
    <source>
        <strain evidence="1 3">DSM 12034</strain>
    </source>
</reference>
<accession>A0A4R3L883</accession>
<dbReference type="Pfam" id="PF13692">
    <property type="entry name" value="Glyco_trans_1_4"/>
    <property type="match status" value="1"/>
</dbReference>
<dbReference type="Proteomes" id="UP000295536">
    <property type="component" value="Unassembled WGS sequence"/>
</dbReference>